<dbReference type="InterPro" id="IPR013113">
    <property type="entry name" value="SIP_FAD-bd"/>
</dbReference>
<dbReference type="PANTHER" id="PTHR30157:SF0">
    <property type="entry name" value="NADPH-DEPENDENT FERRIC-CHELATE REDUCTASE"/>
    <property type="match status" value="1"/>
</dbReference>
<dbReference type="PANTHER" id="PTHR30157">
    <property type="entry name" value="FERRIC REDUCTASE, NADPH-DEPENDENT"/>
    <property type="match status" value="1"/>
</dbReference>
<comment type="caution">
    <text evidence="2">The sequence shown here is derived from an EMBL/GenBank/DDBJ whole genome shotgun (WGS) entry which is preliminary data.</text>
</comment>
<feature type="domain" description="FAD-binding FR-type" evidence="1">
    <location>
        <begin position="17"/>
        <end position="142"/>
    </location>
</feature>
<dbReference type="AlphaFoldDB" id="A0A2T0Q1N0"/>
<dbReference type="EMBL" id="PVZC01000005">
    <property type="protein sequence ID" value="PRX97704.1"/>
    <property type="molecule type" value="Genomic_DNA"/>
</dbReference>
<dbReference type="InterPro" id="IPR017927">
    <property type="entry name" value="FAD-bd_FR_type"/>
</dbReference>
<accession>A0A2T0Q1N0</accession>
<keyword evidence="3" id="KW-1185">Reference proteome</keyword>
<dbReference type="InterPro" id="IPR039261">
    <property type="entry name" value="FNR_nucleotide-bd"/>
</dbReference>
<dbReference type="Gene3D" id="3.40.50.80">
    <property type="entry name" value="Nucleotide-binding domain of ferredoxin-NADP reductase (FNR) module"/>
    <property type="match status" value="1"/>
</dbReference>
<name>A0A2T0Q1N0_9ACTN</name>
<protein>
    <submittedName>
        <fullName evidence="2">NADPH-dependent ferric siderophore reductase</fullName>
    </submittedName>
</protein>
<dbReference type="Pfam" id="PF08021">
    <property type="entry name" value="FAD_binding_9"/>
    <property type="match status" value="1"/>
</dbReference>
<dbReference type="Proteomes" id="UP000237846">
    <property type="component" value="Unassembled WGS sequence"/>
</dbReference>
<dbReference type="RefSeq" id="WP_106247270.1">
    <property type="nucleotide sequence ID" value="NZ_PVZC01000005.1"/>
</dbReference>
<evidence type="ECO:0000313" key="2">
    <source>
        <dbReference type="EMBL" id="PRX97704.1"/>
    </source>
</evidence>
<dbReference type="InterPro" id="IPR007037">
    <property type="entry name" value="SIP_rossman_dom"/>
</dbReference>
<dbReference type="InterPro" id="IPR017938">
    <property type="entry name" value="Riboflavin_synthase-like_b-brl"/>
</dbReference>
<dbReference type="SUPFAM" id="SSF63380">
    <property type="entry name" value="Riboflavin synthase domain-like"/>
    <property type="match status" value="1"/>
</dbReference>
<reference evidence="2 3" key="1">
    <citation type="submission" date="2018-03" db="EMBL/GenBank/DDBJ databases">
        <title>Genomic Encyclopedia of Archaeal and Bacterial Type Strains, Phase II (KMG-II): from individual species to whole genera.</title>
        <authorList>
            <person name="Goeker M."/>
        </authorList>
    </citation>
    <scope>NUCLEOTIDE SEQUENCE [LARGE SCALE GENOMIC DNA]</scope>
    <source>
        <strain evidence="2 3">DSM 45601</strain>
    </source>
</reference>
<sequence>MESIRAAIRRLTREHTPITCTVTVDSIDRVSDGFVRIGLRGPALADYRVPRPADAFKIALPPDRGGAVEFPERGPDRLPYWREGARPPVFRAFTVRRHQPERARVEFDAAVHPTGAVSRWLGTAAVGDTIGLGGMRREFHEAEVVDRHLVIGDSSALPAVAAIVESLSGRVPARVYLAADHDSDRALVPRREHVRVHWVEGGSPTGDGSALERAVLGETGRGERIQLWLAGEAGVVRRLRGFALDTLGVARDDMHAAAYWKDGTSGTEADAAQLLRYREQVAAGGDAADPDVREAVELGV</sequence>
<dbReference type="OrthoDB" id="3211041at2"/>
<dbReference type="Pfam" id="PF04954">
    <property type="entry name" value="SIP"/>
    <property type="match status" value="1"/>
</dbReference>
<evidence type="ECO:0000259" key="1">
    <source>
        <dbReference type="PROSITE" id="PS51384"/>
    </source>
</evidence>
<gene>
    <name evidence="2" type="ORF">CLV72_10554</name>
</gene>
<proteinExistence type="predicted"/>
<dbReference type="PROSITE" id="PS51384">
    <property type="entry name" value="FAD_FR"/>
    <property type="match status" value="1"/>
</dbReference>
<evidence type="ECO:0000313" key="3">
    <source>
        <dbReference type="Proteomes" id="UP000237846"/>
    </source>
</evidence>
<dbReference type="GO" id="GO:0016491">
    <property type="term" value="F:oxidoreductase activity"/>
    <property type="evidence" value="ECO:0007669"/>
    <property type="project" value="InterPro"/>
</dbReference>
<dbReference type="CDD" id="cd06193">
    <property type="entry name" value="siderophore_interacting"/>
    <property type="match status" value="1"/>
</dbReference>
<dbReference type="InterPro" id="IPR039374">
    <property type="entry name" value="SIP_fam"/>
</dbReference>
<organism evidence="2 3">
    <name type="scientific">Allonocardiopsis opalescens</name>
    <dbReference type="NCBI Taxonomy" id="1144618"/>
    <lineage>
        <taxon>Bacteria</taxon>
        <taxon>Bacillati</taxon>
        <taxon>Actinomycetota</taxon>
        <taxon>Actinomycetes</taxon>
        <taxon>Streptosporangiales</taxon>
        <taxon>Allonocardiopsis</taxon>
    </lineage>
</organism>
<dbReference type="Gene3D" id="2.40.30.10">
    <property type="entry name" value="Translation factors"/>
    <property type="match status" value="1"/>
</dbReference>